<keyword evidence="2" id="KW-1185">Reference proteome</keyword>
<reference evidence="1 2" key="1">
    <citation type="submission" date="2017-01" db="EMBL/GenBank/DDBJ databases">
        <authorList>
            <person name="Mah S.A."/>
            <person name="Swanson W.J."/>
            <person name="Moy G.W."/>
            <person name="Vacquier V.D."/>
        </authorList>
    </citation>
    <scope>NUCLEOTIDE SEQUENCE [LARGE SCALE GENOMIC DNA]</scope>
    <source>
        <strain evidence="1 2">CPCC 203464</strain>
    </source>
</reference>
<dbReference type="AlphaFoldDB" id="A0A1N7DYP8"/>
<dbReference type="Proteomes" id="UP000186218">
    <property type="component" value="Unassembled WGS sequence"/>
</dbReference>
<dbReference type="Gene3D" id="3.40.50.1240">
    <property type="entry name" value="Phosphoglycerate mutase-like"/>
    <property type="match status" value="1"/>
</dbReference>
<proteinExistence type="predicted"/>
<dbReference type="InterPro" id="IPR013078">
    <property type="entry name" value="His_Pase_superF_clade-1"/>
</dbReference>
<gene>
    <name evidence="1" type="ORF">SAMN05445060_1022</name>
</gene>
<accession>A0A1N7DYP8</accession>
<dbReference type="Pfam" id="PF00300">
    <property type="entry name" value="His_Phos_1"/>
    <property type="match status" value="1"/>
</dbReference>
<organism evidence="1 2">
    <name type="scientific">Williamsia sterculiae</name>
    <dbReference type="NCBI Taxonomy" id="1344003"/>
    <lineage>
        <taxon>Bacteria</taxon>
        <taxon>Bacillati</taxon>
        <taxon>Actinomycetota</taxon>
        <taxon>Actinomycetes</taxon>
        <taxon>Mycobacteriales</taxon>
        <taxon>Nocardiaceae</taxon>
        <taxon>Williamsia</taxon>
    </lineage>
</organism>
<name>A0A1N7DYP8_9NOCA</name>
<dbReference type="SUPFAM" id="SSF53254">
    <property type="entry name" value="Phosphoglycerate mutase-like"/>
    <property type="match status" value="1"/>
</dbReference>
<dbReference type="EMBL" id="FTNT01000002">
    <property type="protein sequence ID" value="SIR80972.1"/>
    <property type="molecule type" value="Genomic_DNA"/>
</dbReference>
<sequence length="183" mass="19315">MALTLVVVGPTVGDMRVISAARTGPNPALRFGAVHDGIDQRGRADCSRLRASWTPDGHAGRVLCGPETSVVQTAAELGFAAETVPGLRTLDLGDWSDRRPDELEPAVLGSWFADPDATPHRGESVRDFVERLQGLSLPAEVATIVVAKPVAQALRLLADGGDPTGFFAVEVQPLQVLTLDVTS</sequence>
<protein>
    <submittedName>
        <fullName evidence="1">Broad specificity phosphatase PhoE</fullName>
    </submittedName>
</protein>
<evidence type="ECO:0000313" key="2">
    <source>
        <dbReference type="Proteomes" id="UP000186218"/>
    </source>
</evidence>
<dbReference type="InterPro" id="IPR029033">
    <property type="entry name" value="His_PPase_superfam"/>
</dbReference>
<dbReference type="STRING" id="1344003.SAMN05445060_1022"/>
<evidence type="ECO:0000313" key="1">
    <source>
        <dbReference type="EMBL" id="SIR80972.1"/>
    </source>
</evidence>